<dbReference type="InterPro" id="IPR000477">
    <property type="entry name" value="RT_dom"/>
</dbReference>
<dbReference type="PANTHER" id="PTHR24559:SF452">
    <property type="entry name" value="INTEGRASE CATALYTIC DOMAIN-CONTAINING PROTEIN"/>
    <property type="match status" value="1"/>
</dbReference>
<evidence type="ECO:0000259" key="1">
    <source>
        <dbReference type="Pfam" id="PF00078"/>
    </source>
</evidence>
<dbReference type="Gene3D" id="3.10.10.10">
    <property type="entry name" value="HIV Type 1 Reverse Transcriptase, subunit A, domain 1"/>
    <property type="match status" value="1"/>
</dbReference>
<accession>A0A0A9AKJ7</accession>
<dbReference type="PANTHER" id="PTHR24559">
    <property type="entry name" value="TRANSPOSON TY3-I GAG-POL POLYPROTEIN"/>
    <property type="match status" value="1"/>
</dbReference>
<dbReference type="CDD" id="cd01647">
    <property type="entry name" value="RT_LTR"/>
    <property type="match status" value="1"/>
</dbReference>
<sequence>MLQQGVIRPSSSKFSSPALLIRKKDGSWRFCVDYRALNEKMIKDKFPIPVVEELLDELRSARFFTKLDLRSGYH</sequence>
<dbReference type="EMBL" id="GBRH01247487">
    <property type="protein sequence ID" value="JAD50408.1"/>
    <property type="molecule type" value="Transcribed_RNA"/>
</dbReference>
<name>A0A0A9AKJ7_ARUDO</name>
<dbReference type="InterPro" id="IPR043128">
    <property type="entry name" value="Rev_trsase/Diguanyl_cyclase"/>
</dbReference>
<dbReference type="InterPro" id="IPR053134">
    <property type="entry name" value="RNA-dir_DNA_polymerase"/>
</dbReference>
<dbReference type="SUPFAM" id="SSF56672">
    <property type="entry name" value="DNA/RNA polymerases"/>
    <property type="match status" value="1"/>
</dbReference>
<dbReference type="Gene3D" id="3.30.70.270">
    <property type="match status" value="1"/>
</dbReference>
<reference evidence="2" key="1">
    <citation type="submission" date="2014-09" db="EMBL/GenBank/DDBJ databases">
        <authorList>
            <person name="Magalhaes I.L.F."/>
            <person name="Oliveira U."/>
            <person name="Santos F.R."/>
            <person name="Vidigal T.H.D.A."/>
            <person name="Brescovit A.D."/>
            <person name="Santos A.J."/>
        </authorList>
    </citation>
    <scope>NUCLEOTIDE SEQUENCE</scope>
    <source>
        <tissue evidence="2">Shoot tissue taken approximately 20 cm above the soil surface</tissue>
    </source>
</reference>
<dbReference type="Pfam" id="PF00078">
    <property type="entry name" value="RVT_1"/>
    <property type="match status" value="1"/>
</dbReference>
<protein>
    <recommendedName>
        <fullName evidence="1">Reverse transcriptase domain-containing protein</fullName>
    </recommendedName>
</protein>
<proteinExistence type="predicted"/>
<dbReference type="InterPro" id="IPR043502">
    <property type="entry name" value="DNA/RNA_pol_sf"/>
</dbReference>
<feature type="domain" description="Reverse transcriptase" evidence="1">
    <location>
        <begin position="21"/>
        <end position="74"/>
    </location>
</feature>
<dbReference type="AlphaFoldDB" id="A0A0A9AKJ7"/>
<reference evidence="2" key="2">
    <citation type="journal article" date="2015" name="Data Brief">
        <title>Shoot transcriptome of the giant reed, Arundo donax.</title>
        <authorList>
            <person name="Barrero R.A."/>
            <person name="Guerrero F.D."/>
            <person name="Moolhuijzen P."/>
            <person name="Goolsby J.A."/>
            <person name="Tidwell J."/>
            <person name="Bellgard S.E."/>
            <person name="Bellgard M.I."/>
        </authorList>
    </citation>
    <scope>NUCLEOTIDE SEQUENCE</scope>
    <source>
        <tissue evidence="2">Shoot tissue taken approximately 20 cm above the soil surface</tissue>
    </source>
</reference>
<evidence type="ECO:0000313" key="2">
    <source>
        <dbReference type="EMBL" id="JAD50408.1"/>
    </source>
</evidence>
<organism evidence="2">
    <name type="scientific">Arundo donax</name>
    <name type="common">Giant reed</name>
    <name type="synonym">Donax arundinaceus</name>
    <dbReference type="NCBI Taxonomy" id="35708"/>
    <lineage>
        <taxon>Eukaryota</taxon>
        <taxon>Viridiplantae</taxon>
        <taxon>Streptophyta</taxon>
        <taxon>Embryophyta</taxon>
        <taxon>Tracheophyta</taxon>
        <taxon>Spermatophyta</taxon>
        <taxon>Magnoliopsida</taxon>
        <taxon>Liliopsida</taxon>
        <taxon>Poales</taxon>
        <taxon>Poaceae</taxon>
        <taxon>PACMAD clade</taxon>
        <taxon>Arundinoideae</taxon>
        <taxon>Arundineae</taxon>
        <taxon>Arundo</taxon>
    </lineage>
</organism>